<accession>A0A9P6GMI8</accession>
<dbReference type="Proteomes" id="UP000756921">
    <property type="component" value="Unassembled WGS sequence"/>
</dbReference>
<protein>
    <submittedName>
        <fullName evidence="2">Uncharacterized protein</fullName>
    </submittedName>
</protein>
<reference evidence="2" key="1">
    <citation type="journal article" date="2020" name="Mol. Plant Microbe Interact.">
        <title>Genome Sequence of the Biocontrol Agent Coniothyrium minitans strain Conio (IMI 134523).</title>
        <authorList>
            <person name="Patel D."/>
            <person name="Shittu T.A."/>
            <person name="Baroncelli R."/>
            <person name="Muthumeenakshi S."/>
            <person name="Osborne T.H."/>
            <person name="Janganan T.K."/>
            <person name="Sreenivasaprasad S."/>
        </authorList>
    </citation>
    <scope>NUCLEOTIDE SEQUENCE</scope>
    <source>
        <strain evidence="2">Conio</strain>
    </source>
</reference>
<sequence length="136" mass="14558">MPHHPPAKSHSHTPPAPPRPDPTRPPISSTTALPTYLPTGRYAPHRTAPHRTAPPCHPASPHPKLPTALPSARPRRPVITYSMRARDQMPASGNVLAGYAPGWQQKCCHGVGTRARGLARGDTAWGVGGVFLRGML</sequence>
<dbReference type="AlphaFoldDB" id="A0A9P6GMI8"/>
<evidence type="ECO:0000256" key="1">
    <source>
        <dbReference type="SAM" id="MobiDB-lite"/>
    </source>
</evidence>
<feature type="compositionally biased region" description="Pro residues" evidence="1">
    <location>
        <begin position="14"/>
        <end position="25"/>
    </location>
</feature>
<comment type="caution">
    <text evidence="2">The sequence shown here is derived from an EMBL/GenBank/DDBJ whole genome shotgun (WGS) entry which is preliminary data.</text>
</comment>
<dbReference type="EMBL" id="WJXW01000003">
    <property type="protein sequence ID" value="KAF9738437.1"/>
    <property type="molecule type" value="Genomic_DNA"/>
</dbReference>
<feature type="region of interest" description="Disordered" evidence="1">
    <location>
        <begin position="1"/>
        <end position="75"/>
    </location>
</feature>
<evidence type="ECO:0000313" key="2">
    <source>
        <dbReference type="EMBL" id="KAF9738437.1"/>
    </source>
</evidence>
<name>A0A9P6GMI8_9PLEO</name>
<feature type="compositionally biased region" description="Pro residues" evidence="1">
    <location>
        <begin position="55"/>
        <end position="64"/>
    </location>
</feature>
<evidence type="ECO:0000313" key="3">
    <source>
        <dbReference type="Proteomes" id="UP000756921"/>
    </source>
</evidence>
<gene>
    <name evidence="2" type="ORF">PMIN01_03720</name>
</gene>
<keyword evidence="3" id="KW-1185">Reference proteome</keyword>
<organism evidence="2 3">
    <name type="scientific">Paraphaeosphaeria minitans</name>
    <dbReference type="NCBI Taxonomy" id="565426"/>
    <lineage>
        <taxon>Eukaryota</taxon>
        <taxon>Fungi</taxon>
        <taxon>Dikarya</taxon>
        <taxon>Ascomycota</taxon>
        <taxon>Pezizomycotina</taxon>
        <taxon>Dothideomycetes</taxon>
        <taxon>Pleosporomycetidae</taxon>
        <taxon>Pleosporales</taxon>
        <taxon>Massarineae</taxon>
        <taxon>Didymosphaeriaceae</taxon>
        <taxon>Paraphaeosphaeria</taxon>
    </lineage>
</organism>
<proteinExistence type="predicted"/>
<feature type="compositionally biased region" description="Basic residues" evidence="1">
    <location>
        <begin position="1"/>
        <end position="11"/>
    </location>
</feature>